<dbReference type="AlphaFoldDB" id="A0A1Y5Q0X1"/>
<name>A0A1Y5Q0X1_9GAMM</name>
<evidence type="ECO:0008006" key="2">
    <source>
        <dbReference type="Google" id="ProtNLM"/>
    </source>
</evidence>
<dbReference type="EMBL" id="FLTS01000001">
    <property type="protein sequence ID" value="SBV35942.1"/>
    <property type="molecule type" value="Genomic_DNA"/>
</dbReference>
<sequence>MAFPEFFDQAPRIAVHDELARFLGASDDGRIEYGYADAVKLAGHSCPTVAGAWLMVRAALQALYGGQLPERGGVRVDMAEAEDAGTTGVIAQVFTLVSGAAAGNGFQGVGGRFSRHALLRHGAGGGSMARFIRIDTGAAVEVGMDLSGVPADAPLRPLLASALADDASDATLAEFARVWQGRVRRLLLEHADDPAVIQVRPLA</sequence>
<dbReference type="SUPFAM" id="SSF143555">
    <property type="entry name" value="FwdE-like"/>
    <property type="match status" value="1"/>
</dbReference>
<organism evidence="1">
    <name type="scientific">uncultured Stenotrophomonas sp</name>
    <dbReference type="NCBI Taxonomy" id="165438"/>
    <lineage>
        <taxon>Bacteria</taxon>
        <taxon>Pseudomonadati</taxon>
        <taxon>Pseudomonadota</taxon>
        <taxon>Gammaproteobacteria</taxon>
        <taxon>Lysobacterales</taxon>
        <taxon>Lysobacteraceae</taxon>
        <taxon>Stenotrophomonas</taxon>
        <taxon>environmental samples</taxon>
    </lineage>
</organism>
<reference evidence="1" key="1">
    <citation type="submission" date="2016-03" db="EMBL/GenBank/DDBJ databases">
        <authorList>
            <person name="Ploux O."/>
        </authorList>
    </citation>
    <scope>NUCLEOTIDE SEQUENCE</scope>
    <source>
        <strain evidence="1">UC10</strain>
    </source>
</reference>
<proteinExistence type="predicted"/>
<protein>
    <recommendedName>
        <fullName evidence="2">Formylmethanofuran dehydrogenase subunit E domain-containing protein</fullName>
    </recommendedName>
</protein>
<accession>A0A1Y5Q0X1</accession>
<gene>
    <name evidence="1" type="ORF">STPYR_10872</name>
</gene>
<evidence type="ECO:0000313" key="1">
    <source>
        <dbReference type="EMBL" id="SBV35942.1"/>
    </source>
</evidence>